<keyword evidence="4" id="KW-1185">Reference proteome</keyword>
<evidence type="ECO:0000313" key="3">
    <source>
        <dbReference type="EMBL" id="NUW31173.1"/>
    </source>
</evidence>
<dbReference type="Gene3D" id="1.10.1660.10">
    <property type="match status" value="1"/>
</dbReference>
<dbReference type="PROSITE" id="PS50937">
    <property type="entry name" value="HTH_MERR_2"/>
    <property type="match status" value="1"/>
</dbReference>
<name>A0A7Y6M134_9ACTN</name>
<reference evidence="3 4" key="1">
    <citation type="submission" date="2020-06" db="EMBL/GenBank/DDBJ databases">
        <title>Nonomuraea sp. SMC257, a novel actinomycete isolated from soil.</title>
        <authorList>
            <person name="Chanama M."/>
        </authorList>
    </citation>
    <scope>NUCLEOTIDE SEQUENCE [LARGE SCALE GENOMIC DNA]</scope>
    <source>
        <strain evidence="3 4">SMC257</strain>
    </source>
</reference>
<keyword evidence="1" id="KW-0238">DNA-binding</keyword>
<dbReference type="Proteomes" id="UP000586042">
    <property type="component" value="Unassembled WGS sequence"/>
</dbReference>
<evidence type="ECO:0000256" key="1">
    <source>
        <dbReference type="ARBA" id="ARBA00023125"/>
    </source>
</evidence>
<dbReference type="PANTHER" id="PTHR30204:SF98">
    <property type="entry name" value="HTH-TYPE TRANSCRIPTIONAL REGULATOR ADHR"/>
    <property type="match status" value="1"/>
</dbReference>
<dbReference type="InterPro" id="IPR009061">
    <property type="entry name" value="DNA-bd_dom_put_sf"/>
</dbReference>
<comment type="caution">
    <text evidence="3">The sequence shown here is derived from an EMBL/GenBank/DDBJ whole genome shotgun (WGS) entry which is preliminary data.</text>
</comment>
<protein>
    <submittedName>
        <fullName evidence="3">MerR family transcriptional regulator</fullName>
    </submittedName>
</protein>
<dbReference type="InterPro" id="IPR047057">
    <property type="entry name" value="MerR_fam"/>
</dbReference>
<proteinExistence type="predicted"/>
<feature type="domain" description="HTH merR-type" evidence="2">
    <location>
        <begin position="1"/>
        <end position="70"/>
    </location>
</feature>
<organism evidence="3 4">
    <name type="scientific">Nonomuraea montanisoli</name>
    <dbReference type="NCBI Taxonomy" id="2741721"/>
    <lineage>
        <taxon>Bacteria</taxon>
        <taxon>Bacillati</taxon>
        <taxon>Actinomycetota</taxon>
        <taxon>Actinomycetes</taxon>
        <taxon>Streptosporangiales</taxon>
        <taxon>Streptosporangiaceae</taxon>
        <taxon>Nonomuraea</taxon>
    </lineage>
</organism>
<dbReference type="SUPFAM" id="SSF46955">
    <property type="entry name" value="Putative DNA-binding domain"/>
    <property type="match status" value="1"/>
</dbReference>
<dbReference type="PANTHER" id="PTHR30204">
    <property type="entry name" value="REDOX-CYCLING DRUG-SENSING TRANSCRIPTIONAL ACTIVATOR SOXR"/>
    <property type="match status" value="1"/>
</dbReference>
<dbReference type="GO" id="GO:0003677">
    <property type="term" value="F:DNA binding"/>
    <property type="evidence" value="ECO:0007669"/>
    <property type="project" value="UniProtKB-KW"/>
</dbReference>
<evidence type="ECO:0000313" key="4">
    <source>
        <dbReference type="Proteomes" id="UP000586042"/>
    </source>
</evidence>
<dbReference type="EMBL" id="JABWGN010000003">
    <property type="protein sequence ID" value="NUW31173.1"/>
    <property type="molecule type" value="Genomic_DNA"/>
</dbReference>
<sequence length="209" mass="22763">MRMAELSTDTGVPVPTIKYYLREGLLPPGRPVGRNQADYGPAHVRRLKLVRALAEYGGLSIAAIGELVRYLEDPGVSDNNLLGLGQLMVTSRQEPQPGPHVERARRALDELCARQGWKDMGEHPAYTTLVGVMASLEDLGHESMLASLPAYAEAAEMIAEADMRVVGDLGDRERTLEVVVLGTLMGDTMLTALRRLAQANVALRRYGAD</sequence>
<dbReference type="InterPro" id="IPR000551">
    <property type="entry name" value="MerR-type_HTH_dom"/>
</dbReference>
<dbReference type="SMART" id="SM00422">
    <property type="entry name" value="HTH_MERR"/>
    <property type="match status" value="1"/>
</dbReference>
<dbReference type="GO" id="GO:0003700">
    <property type="term" value="F:DNA-binding transcription factor activity"/>
    <property type="evidence" value="ECO:0007669"/>
    <property type="project" value="InterPro"/>
</dbReference>
<gene>
    <name evidence="3" type="ORF">HTZ77_07025</name>
</gene>
<accession>A0A7Y6M134</accession>
<dbReference type="Pfam" id="PF13411">
    <property type="entry name" value="MerR_1"/>
    <property type="match status" value="1"/>
</dbReference>
<dbReference type="PRINTS" id="PR00040">
    <property type="entry name" value="HTHMERR"/>
</dbReference>
<evidence type="ECO:0000259" key="2">
    <source>
        <dbReference type="PROSITE" id="PS50937"/>
    </source>
</evidence>
<dbReference type="AlphaFoldDB" id="A0A7Y6M134"/>